<dbReference type="InterPro" id="IPR036271">
    <property type="entry name" value="Tet_transcr_reg_TetR-rel_C_sf"/>
</dbReference>
<keyword evidence="2 4" id="KW-0238">DNA-binding</keyword>
<accession>A0A386ZN92</accession>
<dbReference type="SUPFAM" id="SSF46689">
    <property type="entry name" value="Homeodomain-like"/>
    <property type="match status" value="1"/>
</dbReference>
<dbReference type="AlphaFoldDB" id="A0A386ZN92"/>
<dbReference type="PANTHER" id="PTHR47506:SF1">
    <property type="entry name" value="HTH-TYPE TRANSCRIPTIONAL REGULATOR YJDC"/>
    <property type="match status" value="1"/>
</dbReference>
<feature type="DNA-binding region" description="H-T-H motif" evidence="4">
    <location>
        <begin position="29"/>
        <end position="48"/>
    </location>
</feature>
<dbReference type="EMBL" id="CP032568">
    <property type="protein sequence ID" value="AYF78803.1"/>
    <property type="molecule type" value="Genomic_DNA"/>
</dbReference>
<evidence type="ECO:0000313" key="6">
    <source>
        <dbReference type="EMBL" id="AYF78803.1"/>
    </source>
</evidence>
<dbReference type="OrthoDB" id="9805134at2"/>
<dbReference type="Gene3D" id="1.10.10.60">
    <property type="entry name" value="Homeodomain-like"/>
    <property type="match status" value="1"/>
</dbReference>
<dbReference type="KEGG" id="nyu:D7D52_07180"/>
<name>A0A386ZN92_9NOCA</name>
<dbReference type="Proteomes" id="UP000267164">
    <property type="component" value="Chromosome"/>
</dbReference>
<evidence type="ECO:0000256" key="2">
    <source>
        <dbReference type="ARBA" id="ARBA00023125"/>
    </source>
</evidence>
<protein>
    <submittedName>
        <fullName evidence="6">TetR family transcriptional regulator</fullName>
    </submittedName>
</protein>
<evidence type="ECO:0000313" key="7">
    <source>
        <dbReference type="Proteomes" id="UP000267164"/>
    </source>
</evidence>
<dbReference type="SUPFAM" id="SSF48498">
    <property type="entry name" value="Tetracyclin repressor-like, C-terminal domain"/>
    <property type="match status" value="1"/>
</dbReference>
<keyword evidence="7" id="KW-1185">Reference proteome</keyword>
<feature type="domain" description="HTH tetR-type" evidence="5">
    <location>
        <begin position="6"/>
        <end position="66"/>
    </location>
</feature>
<gene>
    <name evidence="6" type="ORF">D7D52_07180</name>
</gene>
<keyword evidence="3" id="KW-0804">Transcription</keyword>
<dbReference type="PROSITE" id="PS50977">
    <property type="entry name" value="HTH_TETR_2"/>
    <property type="match status" value="1"/>
</dbReference>
<proteinExistence type="predicted"/>
<reference evidence="6 7" key="1">
    <citation type="submission" date="2018-09" db="EMBL/GenBank/DDBJ databases">
        <title>Nocardia yunnanensis sp. nov., an actinomycete isolated from a soil sample.</title>
        <authorList>
            <person name="Zhang J."/>
        </authorList>
    </citation>
    <scope>NUCLEOTIDE SEQUENCE [LARGE SCALE GENOMIC DNA]</scope>
    <source>
        <strain evidence="6 7">CFHS0054</strain>
    </source>
</reference>
<keyword evidence="1" id="KW-0805">Transcription regulation</keyword>
<dbReference type="Pfam" id="PF00440">
    <property type="entry name" value="TetR_N"/>
    <property type="match status" value="1"/>
</dbReference>
<evidence type="ECO:0000256" key="3">
    <source>
        <dbReference type="ARBA" id="ARBA00023163"/>
    </source>
</evidence>
<dbReference type="InterPro" id="IPR011075">
    <property type="entry name" value="TetR_C"/>
</dbReference>
<dbReference type="RefSeq" id="WP_120743883.1">
    <property type="nucleotide sequence ID" value="NZ_CP032568.1"/>
</dbReference>
<sequence>MARTKEFDPDTVLRRALELFWEHGYEATSMADLVEHLGIAKASLYGTFGGKRELFLRALQRYLEITDPVIMAELSQPGPVLPAVRGLVARFISEASSPDSYLGCMVVNSAVEMARKDEAVARLVESSWAHLETTLTAALLRARAQGELSPESDPRALARFVLVFFQGVRVLERTPGSAARLRDASKIVVSMLA</sequence>
<dbReference type="InterPro" id="IPR009057">
    <property type="entry name" value="Homeodomain-like_sf"/>
</dbReference>
<evidence type="ECO:0000259" key="5">
    <source>
        <dbReference type="PROSITE" id="PS50977"/>
    </source>
</evidence>
<dbReference type="Pfam" id="PF16925">
    <property type="entry name" value="TetR_C_13"/>
    <property type="match status" value="1"/>
</dbReference>
<dbReference type="Gene3D" id="1.10.357.10">
    <property type="entry name" value="Tetracycline Repressor, domain 2"/>
    <property type="match status" value="1"/>
</dbReference>
<dbReference type="PRINTS" id="PR00455">
    <property type="entry name" value="HTHTETR"/>
</dbReference>
<evidence type="ECO:0000256" key="4">
    <source>
        <dbReference type="PROSITE-ProRule" id="PRU00335"/>
    </source>
</evidence>
<dbReference type="InterPro" id="IPR001647">
    <property type="entry name" value="HTH_TetR"/>
</dbReference>
<organism evidence="6 7">
    <name type="scientific">Nocardia yunnanensis</name>
    <dbReference type="NCBI Taxonomy" id="2382165"/>
    <lineage>
        <taxon>Bacteria</taxon>
        <taxon>Bacillati</taxon>
        <taxon>Actinomycetota</taxon>
        <taxon>Actinomycetes</taxon>
        <taxon>Mycobacteriales</taxon>
        <taxon>Nocardiaceae</taxon>
        <taxon>Nocardia</taxon>
    </lineage>
</organism>
<evidence type="ECO:0000256" key="1">
    <source>
        <dbReference type="ARBA" id="ARBA00023015"/>
    </source>
</evidence>
<dbReference type="PANTHER" id="PTHR47506">
    <property type="entry name" value="TRANSCRIPTIONAL REGULATORY PROTEIN"/>
    <property type="match status" value="1"/>
</dbReference>
<dbReference type="GO" id="GO:0003677">
    <property type="term" value="F:DNA binding"/>
    <property type="evidence" value="ECO:0007669"/>
    <property type="project" value="UniProtKB-UniRule"/>
</dbReference>